<evidence type="ECO:0000313" key="3">
    <source>
        <dbReference type="Proteomes" id="UP000014541"/>
    </source>
</evidence>
<dbReference type="EMBL" id="ATFF01000006">
    <property type="protein sequence ID" value="EPF31664.1"/>
    <property type="molecule type" value="Genomic_DNA"/>
</dbReference>
<protein>
    <submittedName>
        <fullName evidence="2">Uncharacterized protein</fullName>
    </submittedName>
</protein>
<dbReference type="Proteomes" id="UP000014541">
    <property type="component" value="Unassembled WGS sequence"/>
</dbReference>
<keyword evidence="3" id="KW-1185">Reference proteome</keyword>
<accession>S3L4E4</accession>
<reference evidence="2 3" key="1">
    <citation type="submission" date="2013-04" db="EMBL/GenBank/DDBJ databases">
        <title>The Genome Sequence of Treponema maltophilum ATCC 51939.</title>
        <authorList>
            <consortium name="The Broad Institute Genomics Platform"/>
            <person name="Earl A."/>
            <person name="Ward D."/>
            <person name="Feldgarden M."/>
            <person name="Gevers D."/>
            <person name="Leonetti C."/>
            <person name="Blanton J.M."/>
            <person name="Dewhirst F.E."/>
            <person name="Izard J."/>
            <person name="Walker B."/>
            <person name="Young S."/>
            <person name="Zeng Q."/>
            <person name="Gargeya S."/>
            <person name="Fitzgerald M."/>
            <person name="Haas B."/>
            <person name="Abouelleil A."/>
            <person name="Allen A.W."/>
            <person name="Alvarado L."/>
            <person name="Arachchi H.M."/>
            <person name="Berlin A.M."/>
            <person name="Chapman S.B."/>
            <person name="Gainer-Dewar J."/>
            <person name="Goldberg J."/>
            <person name="Griggs A."/>
            <person name="Gujja S."/>
            <person name="Hansen M."/>
            <person name="Howarth C."/>
            <person name="Imamovic A."/>
            <person name="Ireland A."/>
            <person name="Larimer J."/>
            <person name="McCowan C."/>
            <person name="Murphy C."/>
            <person name="Pearson M."/>
            <person name="Poon T.W."/>
            <person name="Priest M."/>
            <person name="Roberts A."/>
            <person name="Saif S."/>
            <person name="Shea T."/>
            <person name="Sisk P."/>
            <person name="Sykes S."/>
            <person name="Wortman J."/>
            <person name="Nusbaum C."/>
            <person name="Birren B."/>
        </authorList>
    </citation>
    <scope>NUCLEOTIDE SEQUENCE [LARGE SCALE GENOMIC DNA]</scope>
    <source>
        <strain evidence="2 3">ATCC 51939</strain>
    </source>
</reference>
<proteinExistence type="predicted"/>
<feature type="transmembrane region" description="Helical" evidence="1">
    <location>
        <begin position="7"/>
        <end position="29"/>
    </location>
</feature>
<feature type="transmembrane region" description="Helical" evidence="1">
    <location>
        <begin position="565"/>
        <end position="593"/>
    </location>
</feature>
<keyword evidence="1" id="KW-0812">Transmembrane</keyword>
<name>S3L4E4_TREMA</name>
<evidence type="ECO:0000313" key="2">
    <source>
        <dbReference type="EMBL" id="EPF31664.1"/>
    </source>
</evidence>
<evidence type="ECO:0000256" key="1">
    <source>
        <dbReference type="SAM" id="Phobius"/>
    </source>
</evidence>
<keyword evidence="1" id="KW-1133">Transmembrane helix</keyword>
<dbReference type="eggNOG" id="ENOG502ZIX1">
    <property type="taxonomic scope" value="Bacteria"/>
</dbReference>
<gene>
    <name evidence="2" type="ORF">HMPREF9194_02015</name>
</gene>
<dbReference type="RefSeq" id="WP_016526273.1">
    <property type="nucleotide sequence ID" value="NZ_KE332518.1"/>
</dbReference>
<keyword evidence="1" id="KW-0472">Membrane</keyword>
<dbReference type="PATRIC" id="fig|1125699.3.peg.2035"/>
<dbReference type="HOGENOM" id="CLU_031966_0_0_12"/>
<feature type="transmembrane region" description="Helical" evidence="1">
    <location>
        <begin position="541"/>
        <end position="559"/>
    </location>
</feature>
<dbReference type="OrthoDB" id="363018at2"/>
<comment type="caution">
    <text evidence="2">The sequence shown here is derived from an EMBL/GenBank/DDBJ whole genome shotgun (WGS) entry which is preliminary data.</text>
</comment>
<organism evidence="2 3">
    <name type="scientific">Treponema maltophilum ATCC 51939</name>
    <dbReference type="NCBI Taxonomy" id="1125699"/>
    <lineage>
        <taxon>Bacteria</taxon>
        <taxon>Pseudomonadati</taxon>
        <taxon>Spirochaetota</taxon>
        <taxon>Spirochaetia</taxon>
        <taxon>Spirochaetales</taxon>
        <taxon>Treponemataceae</taxon>
        <taxon>Treponema</taxon>
    </lineage>
</organism>
<feature type="transmembrane region" description="Helical" evidence="1">
    <location>
        <begin position="94"/>
        <end position="116"/>
    </location>
</feature>
<feature type="transmembrane region" description="Helical" evidence="1">
    <location>
        <begin position="512"/>
        <end position="529"/>
    </location>
</feature>
<feature type="transmembrane region" description="Helical" evidence="1">
    <location>
        <begin position="49"/>
        <end position="73"/>
    </location>
</feature>
<sequence>MKTSTRTWILIFVYTVFAFAFFVGKAFLIKELPVLMPNDAGMWRFVTGVRAFFARLPAILASVCCIAFSWSFAKDAGKNLARFSPVQLRNYRTVLVASCVSVILCFAGTEILTPIVSAKQTALENKMQDYNWYTEQTKTSVNEGNAAAAVFYAENALALWPDNRDAKKLYDDSLKLSAQSERKEAEPSSALPSDIAALQNTPYSVMRLLQKAQTAFELKNYFDAHYYAWWGLKLAGDNDANSGELRRIAVESWNIIASWSGFETDDAAMIFLKKREGYSALMEGDALGAYYTFLDLYEANDLDPDILRFYRLATEALLKQYFFIDETRNLAFFENFQNVSFKVTHPDGKTDLISIGGVTTVAKTDNVVKYLRNYSCLAYDEAGHLLYSMTDPYVKLIGQRAGSLGIGYEKRTGIQDAETYVPQLLLTSVDRKNRDIVGSPHYFAAQSAQYEREIVRILPMSLQDFDLACRASAKGPQYMNLAFLFRFVPIAERYGFQKRIFSLFLLQRLCRPLLLLAFFIFLSIIAWNYKLESSQVFRFTWIFSFPVLTAVVQFCMEWFRYLMNLIYYALPGVASFAQLPVVLVVLFVCVILLSIKFLSLHEE</sequence>
<dbReference type="AlphaFoldDB" id="S3L4E4"/>